<dbReference type="RefSeq" id="XP_044563945.1">
    <property type="nucleotide sequence ID" value="XM_044704674.1"/>
</dbReference>
<accession>A0A6A5BX59</accession>
<organism evidence="2 3">
    <name type="scientific">Naegleria fowleri</name>
    <name type="common">Brain eating amoeba</name>
    <dbReference type="NCBI Taxonomy" id="5763"/>
    <lineage>
        <taxon>Eukaryota</taxon>
        <taxon>Discoba</taxon>
        <taxon>Heterolobosea</taxon>
        <taxon>Tetramitia</taxon>
        <taxon>Eutetramitia</taxon>
        <taxon>Vahlkampfiidae</taxon>
        <taxon>Naegleria</taxon>
    </lineage>
</organism>
<feature type="compositionally biased region" description="Basic and acidic residues" evidence="1">
    <location>
        <begin position="60"/>
        <end position="69"/>
    </location>
</feature>
<protein>
    <submittedName>
        <fullName evidence="2">Uncharacterized protein</fullName>
    </submittedName>
</protein>
<dbReference type="AlphaFoldDB" id="A0A6A5BX59"/>
<comment type="caution">
    <text evidence="2">The sequence shown here is derived from an EMBL/GenBank/DDBJ whole genome shotgun (WGS) entry which is preliminary data.</text>
</comment>
<feature type="compositionally biased region" description="Polar residues" evidence="1">
    <location>
        <begin position="35"/>
        <end position="44"/>
    </location>
</feature>
<evidence type="ECO:0000313" key="2">
    <source>
        <dbReference type="EMBL" id="KAF0979232.1"/>
    </source>
</evidence>
<dbReference type="EMBL" id="VFQX01000027">
    <property type="protein sequence ID" value="KAF0979232.1"/>
    <property type="molecule type" value="Genomic_DNA"/>
</dbReference>
<gene>
    <name evidence="2" type="ORF">FDP41_001575</name>
</gene>
<feature type="compositionally biased region" description="Basic and acidic residues" evidence="1">
    <location>
        <begin position="253"/>
        <end position="277"/>
    </location>
</feature>
<feature type="compositionally biased region" description="Acidic residues" evidence="1">
    <location>
        <begin position="212"/>
        <end position="223"/>
    </location>
</feature>
<keyword evidence="3" id="KW-1185">Reference proteome</keyword>
<name>A0A6A5BX59_NAEFO</name>
<evidence type="ECO:0000313" key="3">
    <source>
        <dbReference type="Proteomes" id="UP000444721"/>
    </source>
</evidence>
<feature type="region of interest" description="Disordered" evidence="1">
    <location>
        <begin position="1"/>
        <end position="122"/>
    </location>
</feature>
<dbReference type="GeneID" id="68108793"/>
<feature type="region of interest" description="Disordered" evidence="1">
    <location>
        <begin position="186"/>
        <end position="224"/>
    </location>
</feature>
<evidence type="ECO:0000256" key="1">
    <source>
        <dbReference type="SAM" id="MobiDB-lite"/>
    </source>
</evidence>
<reference evidence="2 3" key="1">
    <citation type="journal article" date="2019" name="Sci. Rep.">
        <title>Nanopore sequencing improves the draft genome of the human pathogenic amoeba Naegleria fowleri.</title>
        <authorList>
            <person name="Liechti N."/>
            <person name="Schurch N."/>
            <person name="Bruggmann R."/>
            <person name="Wittwer M."/>
        </authorList>
    </citation>
    <scope>NUCLEOTIDE SEQUENCE [LARGE SCALE GENOMIC DNA]</scope>
    <source>
        <strain evidence="2 3">ATCC 30894</strain>
    </source>
</reference>
<dbReference type="VEuPathDB" id="AmoebaDB:NF0075280"/>
<feature type="compositionally biased region" description="Polar residues" evidence="1">
    <location>
        <begin position="70"/>
        <end position="84"/>
    </location>
</feature>
<feature type="region of interest" description="Disordered" evidence="1">
    <location>
        <begin position="243"/>
        <end position="296"/>
    </location>
</feature>
<dbReference type="OrthoDB" id="10458763at2759"/>
<dbReference type="Proteomes" id="UP000444721">
    <property type="component" value="Unassembled WGS sequence"/>
</dbReference>
<feature type="compositionally biased region" description="Low complexity" evidence="1">
    <location>
        <begin position="45"/>
        <end position="59"/>
    </location>
</feature>
<sequence length="296" mass="33137">MKKQNPFVHKKVNSTSGGGKKVIIGSFVNEDDHQSASSPSGATITNKTTASSKRSNSSSTREDHKRKIETTGSEHQQTPFTSYPLSKKKKDSEQQPNVGRITESMMRASMVKPESDSTSLSKTTETYIKPLPANFFDSAPSEYDQKKIQEGYKDLTKSGKSSGVGAETIIKDKGFAMIVNSAVIKKKIDKSTTDKSSSAHRQTKAERNLEALEQELDEREDAEEMKRQLEEFLKIEEIRKQTEALMSSSKSTTKKDLNNKENSETMDANDSKTTKEQDESDDELEMNWKSKSLKKK</sequence>
<dbReference type="VEuPathDB" id="AmoebaDB:FDP41_001575"/>
<feature type="compositionally biased region" description="Basic residues" evidence="1">
    <location>
        <begin position="1"/>
        <end position="12"/>
    </location>
</feature>
<dbReference type="VEuPathDB" id="AmoebaDB:NfTy_053860"/>
<proteinExistence type="predicted"/>